<protein>
    <recommendedName>
        <fullName evidence="6">Glutathione S-transferase</fullName>
    </recommendedName>
</protein>
<dbReference type="Gene3D" id="3.40.30.10">
    <property type="entry name" value="Glutaredoxin"/>
    <property type="match status" value="1"/>
</dbReference>
<dbReference type="PROSITE" id="PS50405">
    <property type="entry name" value="GST_CTER"/>
    <property type="match status" value="1"/>
</dbReference>
<dbReference type="InterPro" id="IPR036249">
    <property type="entry name" value="Thioredoxin-like_sf"/>
</dbReference>
<evidence type="ECO:0000259" key="3">
    <source>
        <dbReference type="PROSITE" id="PS50405"/>
    </source>
</evidence>
<comment type="caution">
    <text evidence="4">The sequence shown here is derived from an EMBL/GenBank/DDBJ whole genome shotgun (WGS) entry which is preliminary data.</text>
</comment>
<gene>
    <name evidence="4" type="ORF">BP5796_01413</name>
</gene>
<reference evidence="4 5" key="1">
    <citation type="journal article" date="2018" name="IMA Fungus">
        <title>IMA Genome-F 9: Draft genome sequence of Annulohypoxylon stygium, Aspergillus mulundensis, Berkeleyomyces basicola (syn. Thielaviopsis basicola), Ceratocystis smalleyi, two Cercospora beticola strains, Coleophoma cylindrospora, Fusarium fracticaudum, Phialophora cf. hyalina, and Morchella septimelata.</title>
        <authorList>
            <person name="Wingfield B.D."/>
            <person name="Bills G.F."/>
            <person name="Dong Y."/>
            <person name="Huang W."/>
            <person name="Nel W.J."/>
            <person name="Swalarsk-Parry B.S."/>
            <person name="Vaghefi N."/>
            <person name="Wilken P.M."/>
            <person name="An Z."/>
            <person name="de Beer Z.W."/>
            <person name="De Vos L."/>
            <person name="Chen L."/>
            <person name="Duong T.A."/>
            <person name="Gao Y."/>
            <person name="Hammerbacher A."/>
            <person name="Kikkert J.R."/>
            <person name="Li Y."/>
            <person name="Li H."/>
            <person name="Li K."/>
            <person name="Li Q."/>
            <person name="Liu X."/>
            <person name="Ma X."/>
            <person name="Naidoo K."/>
            <person name="Pethybridge S.J."/>
            <person name="Sun J."/>
            <person name="Steenkamp E.T."/>
            <person name="van der Nest M.A."/>
            <person name="van Wyk S."/>
            <person name="Wingfield M.J."/>
            <person name="Xiong C."/>
            <person name="Yue Q."/>
            <person name="Zhang X."/>
        </authorList>
    </citation>
    <scope>NUCLEOTIDE SEQUENCE [LARGE SCALE GENOMIC DNA]</scope>
    <source>
        <strain evidence="4 5">BP5796</strain>
    </source>
</reference>
<comment type="similarity">
    <text evidence="1">Belongs to the GST superfamily.</text>
</comment>
<dbReference type="InterPro" id="IPR036282">
    <property type="entry name" value="Glutathione-S-Trfase_C_sf"/>
</dbReference>
<dbReference type="PANTHER" id="PTHR44051">
    <property type="entry name" value="GLUTATHIONE S-TRANSFERASE-RELATED"/>
    <property type="match status" value="1"/>
</dbReference>
<dbReference type="SFLD" id="SFLDS00019">
    <property type="entry name" value="Glutathione_Transferase_(cytos"/>
    <property type="match status" value="1"/>
</dbReference>
<dbReference type="EMBL" id="PDLN01000002">
    <property type="protein sequence ID" value="RDW92019.1"/>
    <property type="molecule type" value="Genomic_DNA"/>
</dbReference>
<dbReference type="Pfam" id="PF13417">
    <property type="entry name" value="GST_N_3"/>
    <property type="match status" value="1"/>
</dbReference>
<dbReference type="PANTHER" id="PTHR44051:SF3">
    <property type="entry name" value="TRANSCRIPTIONAL REGULATOR URE2"/>
    <property type="match status" value="1"/>
</dbReference>
<dbReference type="InterPro" id="IPR010987">
    <property type="entry name" value="Glutathione-S-Trfase_C-like"/>
</dbReference>
<dbReference type="SFLD" id="SFLDG00358">
    <property type="entry name" value="Main_(cytGST)"/>
    <property type="match status" value="1"/>
</dbReference>
<sequence length="221" mass="25413">MTQPIVLHGHTSGPNPWKVAIILEELKIPYELKIVDFADIKKEPYTNINVNGRVPAIEDPNTGITLWESGAIIEYLVETYDKENTLTYTTSPEKYLVKQWLHFQMSGQGPYFGQAAWFTKFHHERLESPTKRYQDEIVRVVSVLDKALTGKKYLVGNKCTYADLAFVTWDSMLPFIFGDKFATLNFEKNYPAYFAWNKNLTERPAVQKITKDKQAAMAKGH</sequence>
<dbReference type="InterPro" id="IPR004045">
    <property type="entry name" value="Glutathione_S-Trfase_N"/>
</dbReference>
<accession>A0A3D8T0J0</accession>
<dbReference type="CDD" id="cd03048">
    <property type="entry name" value="GST_N_Ure2p_like"/>
    <property type="match status" value="1"/>
</dbReference>
<dbReference type="SUPFAM" id="SSF52833">
    <property type="entry name" value="Thioredoxin-like"/>
    <property type="match status" value="1"/>
</dbReference>
<dbReference type="SUPFAM" id="SSF47616">
    <property type="entry name" value="GST C-terminal domain-like"/>
    <property type="match status" value="1"/>
</dbReference>
<dbReference type="OrthoDB" id="422574at2759"/>
<dbReference type="PROSITE" id="PS50404">
    <property type="entry name" value="GST_NTER"/>
    <property type="match status" value="1"/>
</dbReference>
<proteinExistence type="inferred from homology"/>
<feature type="domain" description="GST C-terminal" evidence="3">
    <location>
        <begin position="90"/>
        <end position="219"/>
    </location>
</feature>
<keyword evidence="5" id="KW-1185">Reference proteome</keyword>
<dbReference type="InterPro" id="IPR004046">
    <property type="entry name" value="GST_C"/>
</dbReference>
<evidence type="ECO:0000259" key="2">
    <source>
        <dbReference type="PROSITE" id="PS50404"/>
    </source>
</evidence>
<evidence type="ECO:0000313" key="4">
    <source>
        <dbReference type="EMBL" id="RDW92019.1"/>
    </source>
</evidence>
<dbReference type="AlphaFoldDB" id="A0A3D8T0J0"/>
<organism evidence="4 5">
    <name type="scientific">Coleophoma crateriformis</name>
    <dbReference type="NCBI Taxonomy" id="565419"/>
    <lineage>
        <taxon>Eukaryota</taxon>
        <taxon>Fungi</taxon>
        <taxon>Dikarya</taxon>
        <taxon>Ascomycota</taxon>
        <taxon>Pezizomycotina</taxon>
        <taxon>Leotiomycetes</taxon>
        <taxon>Helotiales</taxon>
        <taxon>Dermateaceae</taxon>
        <taxon>Coleophoma</taxon>
    </lineage>
</organism>
<dbReference type="InterPro" id="IPR040079">
    <property type="entry name" value="Glutathione_S-Trfase"/>
</dbReference>
<dbReference type="Gene3D" id="1.20.1050.10">
    <property type="match status" value="1"/>
</dbReference>
<evidence type="ECO:0008006" key="6">
    <source>
        <dbReference type="Google" id="ProtNLM"/>
    </source>
</evidence>
<feature type="domain" description="GST N-terminal" evidence="2">
    <location>
        <begin position="3"/>
        <end position="84"/>
    </location>
</feature>
<dbReference type="SFLD" id="SFLDG01151">
    <property type="entry name" value="Main.2:_Nu-like"/>
    <property type="match status" value="1"/>
</dbReference>
<dbReference type="Pfam" id="PF00043">
    <property type="entry name" value="GST_C"/>
    <property type="match status" value="1"/>
</dbReference>
<evidence type="ECO:0000313" key="5">
    <source>
        <dbReference type="Proteomes" id="UP000256328"/>
    </source>
</evidence>
<name>A0A3D8T0J0_9HELO</name>
<dbReference type="Proteomes" id="UP000256328">
    <property type="component" value="Unassembled WGS sequence"/>
</dbReference>
<evidence type="ECO:0000256" key="1">
    <source>
        <dbReference type="ARBA" id="ARBA00007409"/>
    </source>
</evidence>